<sequence>MPTPSLERLQHVRSTLRAVLTWRIAVLAAIVIVVFAGGQRLLGSLFVSAGMVREQIHEAVLRQTGLEFLVNGKTSVSFWPSPVITLENVQIVRQAASSAETIFQAEAISGRFDVVSALTGSPQFSSVTLARPVLRVVRSPEGTFPWQSAIPAKANGRSTLYDLHLGRIKLVDGTFQFRQQDGIEAKFQEVAGALEFSTLSRSLSFDLSAEAADRSLTLSGSLAEPEKLMSGDNSGVSFNLISDDLTANFSGTANVGERSFIAGALDASAADVGAAAKWVGLNYPVLDKLKVVDLKASLASEGLKFTLSDLRLQLPNYQATGVASAGWTKRGAPPFVSGTLAFDNFDAGAFLAAFVPAVGNLQDMPLRFDTSFLRDFQVDLRMSASKAAFGAISVTDMAAGVRIVDGHASFAVASGQVANGNVSAEVSVDEDQEKGPLCKLVMQARNVDLGAVPAALGLSGPWPQATGNLELDIRSRLPLLPSGHAETNGSIKVSGGAGKLAGFDPAVFRELSSQKRFFDLSLASATPLRFDSFQMAAVIDNGIAELNTASFRSTSGDLDLAGVIPYKNSSLAVSGTLGPAAGSNAPATRFFAGGAWPNILISPFSAVMSGQ</sequence>
<comment type="caution">
    <text evidence="2">The sequence shown here is derived from an EMBL/GenBank/DDBJ whole genome shotgun (WGS) entry which is preliminary data.</text>
</comment>
<keyword evidence="1" id="KW-0812">Transmembrane</keyword>
<dbReference type="Proteomes" id="UP001549047">
    <property type="component" value="Unassembled WGS sequence"/>
</dbReference>
<feature type="transmembrane region" description="Helical" evidence="1">
    <location>
        <begin position="20"/>
        <end position="38"/>
    </location>
</feature>
<keyword evidence="3" id="KW-1185">Reference proteome</keyword>
<organism evidence="2 3">
    <name type="scientific">Rhizobium aquaticum</name>
    <dbReference type="NCBI Taxonomy" id="1549636"/>
    <lineage>
        <taxon>Bacteria</taxon>
        <taxon>Pseudomonadati</taxon>
        <taxon>Pseudomonadota</taxon>
        <taxon>Alphaproteobacteria</taxon>
        <taxon>Hyphomicrobiales</taxon>
        <taxon>Rhizobiaceae</taxon>
        <taxon>Rhizobium/Agrobacterium group</taxon>
        <taxon>Rhizobium</taxon>
    </lineage>
</organism>
<accession>A0ABV2IZY0</accession>
<dbReference type="EMBL" id="JBEPMB010000002">
    <property type="protein sequence ID" value="MET3614003.1"/>
    <property type="molecule type" value="Genomic_DNA"/>
</dbReference>
<dbReference type="PANTHER" id="PTHR30441">
    <property type="entry name" value="DUF748 DOMAIN-CONTAINING PROTEIN"/>
    <property type="match status" value="1"/>
</dbReference>
<name>A0ABV2IZY0_9HYPH</name>
<keyword evidence="1" id="KW-1133">Transmembrane helix</keyword>
<dbReference type="InterPro" id="IPR052894">
    <property type="entry name" value="AsmA-related"/>
</dbReference>
<evidence type="ECO:0000313" key="2">
    <source>
        <dbReference type="EMBL" id="MET3614003.1"/>
    </source>
</evidence>
<reference evidence="2 3" key="1">
    <citation type="submission" date="2024-06" db="EMBL/GenBank/DDBJ databases">
        <title>Genomic Encyclopedia of Type Strains, Phase IV (KMG-IV): sequencing the most valuable type-strain genomes for metagenomic binning, comparative biology and taxonomic classification.</title>
        <authorList>
            <person name="Goeker M."/>
        </authorList>
    </citation>
    <scope>NUCLEOTIDE SEQUENCE [LARGE SCALE GENOMIC DNA]</scope>
    <source>
        <strain evidence="2 3">DSM 29780</strain>
    </source>
</reference>
<proteinExistence type="predicted"/>
<protein>
    <submittedName>
        <fullName evidence="2">AsmA protein</fullName>
    </submittedName>
</protein>
<evidence type="ECO:0000313" key="3">
    <source>
        <dbReference type="Proteomes" id="UP001549047"/>
    </source>
</evidence>
<dbReference type="PANTHER" id="PTHR30441:SF8">
    <property type="entry name" value="DUF748 DOMAIN-CONTAINING PROTEIN"/>
    <property type="match status" value="1"/>
</dbReference>
<dbReference type="RefSeq" id="WP_354556492.1">
    <property type="nucleotide sequence ID" value="NZ_JBEPMB010000002.1"/>
</dbReference>
<gene>
    <name evidence="2" type="ORF">ABID16_002332</name>
</gene>
<keyword evidence="1" id="KW-0472">Membrane</keyword>
<evidence type="ECO:0000256" key="1">
    <source>
        <dbReference type="SAM" id="Phobius"/>
    </source>
</evidence>